<dbReference type="InterPro" id="IPR004090">
    <property type="entry name" value="Chemotax_Me-accpt_rcpt"/>
</dbReference>
<keyword evidence="5" id="KW-0812">Transmembrane</keyword>
<dbReference type="GO" id="GO:0004888">
    <property type="term" value="F:transmembrane signaling receptor activity"/>
    <property type="evidence" value="ECO:0007669"/>
    <property type="project" value="InterPro"/>
</dbReference>
<keyword evidence="1 3" id="KW-0807">Transducer</keyword>
<dbReference type="GO" id="GO:0007165">
    <property type="term" value="P:signal transduction"/>
    <property type="evidence" value="ECO:0007669"/>
    <property type="project" value="UniProtKB-KW"/>
</dbReference>
<feature type="domain" description="Methyl-accepting transducer" evidence="6">
    <location>
        <begin position="81"/>
        <end position="317"/>
    </location>
</feature>
<feature type="coiled-coil region" evidence="4">
    <location>
        <begin position="236"/>
        <end position="263"/>
    </location>
</feature>
<gene>
    <name evidence="7" type="ORF">ciss_16140</name>
</gene>
<dbReference type="PROSITE" id="PS50111">
    <property type="entry name" value="CHEMOTAXIS_TRANSDUC_2"/>
    <property type="match status" value="1"/>
</dbReference>
<dbReference type="Pfam" id="PF00015">
    <property type="entry name" value="MCPsignal"/>
    <property type="match status" value="1"/>
</dbReference>
<evidence type="ECO:0000256" key="1">
    <source>
        <dbReference type="ARBA" id="ARBA00023224"/>
    </source>
</evidence>
<keyword evidence="5" id="KW-0472">Membrane</keyword>
<evidence type="ECO:0000256" key="4">
    <source>
        <dbReference type="SAM" id="Coils"/>
    </source>
</evidence>
<evidence type="ECO:0000256" key="3">
    <source>
        <dbReference type="PROSITE-ProRule" id="PRU00284"/>
    </source>
</evidence>
<evidence type="ECO:0000313" key="8">
    <source>
        <dbReference type="Proteomes" id="UP000187338"/>
    </source>
</evidence>
<keyword evidence="8" id="KW-1185">Reference proteome</keyword>
<evidence type="ECO:0000256" key="2">
    <source>
        <dbReference type="ARBA" id="ARBA00029447"/>
    </source>
</evidence>
<dbReference type="SMART" id="SM00283">
    <property type="entry name" value="MA"/>
    <property type="match status" value="1"/>
</dbReference>
<keyword evidence="4" id="KW-0175">Coiled coil</keyword>
<comment type="caution">
    <text evidence="7">The sequence shown here is derived from an EMBL/GenBank/DDBJ whole genome shotgun (WGS) entry which is preliminary data.</text>
</comment>
<dbReference type="InterPro" id="IPR004089">
    <property type="entry name" value="MCPsignal_dom"/>
</dbReference>
<dbReference type="PRINTS" id="PR00260">
    <property type="entry name" value="CHEMTRNSDUCR"/>
</dbReference>
<dbReference type="PANTHER" id="PTHR32089:SF112">
    <property type="entry name" value="LYSOZYME-LIKE PROTEIN-RELATED"/>
    <property type="match status" value="1"/>
</dbReference>
<dbReference type="EMBL" id="BDJL01000055">
    <property type="protein sequence ID" value="GAV25681.1"/>
    <property type="molecule type" value="Genomic_DNA"/>
</dbReference>
<feature type="coiled-coil region" evidence="4">
    <location>
        <begin position="103"/>
        <end position="179"/>
    </location>
</feature>
<accession>A0A1L8D3N2</accession>
<sequence>MMYLYLAVMVIAAGTIGYFVALWQLRRTVSVLEAVGKELINRNLRAVKTYPKISGLLKTFAAYHKKLGEMMYEWLEYADKDAKENRKLGQDVYQITSQVANAIAHQAEEMQALTRSIEEIANAAKEIEGNVSIFAENSNVANEKIALGKQMMLGTREKMEKINTSVKQLEEKMTDVRKILSVINEISDQTSLLALNAAIEAARAGEAGKGFAVVAEEVRKLADNSRRSVEEIAELLERTSETYQKVLSEVQEHEKLINNVAENFDLINKLTQENYQLLQNIKNKTIDQTRETEKISNSAQQLSAVIEEIAASSQEIARYSSRYLEIANTLETTVKQYQL</sequence>
<evidence type="ECO:0000256" key="5">
    <source>
        <dbReference type="SAM" id="Phobius"/>
    </source>
</evidence>
<keyword evidence="5" id="KW-1133">Transmembrane helix</keyword>
<dbReference type="SUPFAM" id="SSF58104">
    <property type="entry name" value="Methyl-accepting chemotaxis protein (MCP) signaling domain"/>
    <property type="match status" value="1"/>
</dbReference>
<dbReference type="PANTHER" id="PTHR32089">
    <property type="entry name" value="METHYL-ACCEPTING CHEMOTAXIS PROTEIN MCPB"/>
    <property type="match status" value="1"/>
</dbReference>
<feature type="transmembrane region" description="Helical" evidence="5">
    <location>
        <begin position="6"/>
        <end position="25"/>
    </location>
</feature>
<name>A0A1L8D3N2_9THEO</name>
<dbReference type="RefSeq" id="WP_077177521.1">
    <property type="nucleotide sequence ID" value="NZ_BDJL01000055.1"/>
</dbReference>
<organism evidence="7 8">
    <name type="scientific">Carboxydothermus islandicus</name>
    <dbReference type="NCBI Taxonomy" id="661089"/>
    <lineage>
        <taxon>Bacteria</taxon>
        <taxon>Bacillati</taxon>
        <taxon>Bacillota</taxon>
        <taxon>Clostridia</taxon>
        <taxon>Thermoanaerobacterales</taxon>
        <taxon>Thermoanaerobacteraceae</taxon>
        <taxon>Carboxydothermus</taxon>
    </lineage>
</organism>
<comment type="similarity">
    <text evidence="2">Belongs to the methyl-accepting chemotaxis (MCP) protein family.</text>
</comment>
<protein>
    <recommendedName>
        <fullName evidence="6">Methyl-accepting transducer domain-containing protein</fullName>
    </recommendedName>
</protein>
<dbReference type="AlphaFoldDB" id="A0A1L8D3N2"/>
<dbReference type="STRING" id="661089.ciss_16140"/>
<dbReference type="Proteomes" id="UP000187338">
    <property type="component" value="Unassembled WGS sequence"/>
</dbReference>
<evidence type="ECO:0000259" key="6">
    <source>
        <dbReference type="PROSITE" id="PS50111"/>
    </source>
</evidence>
<reference evidence="8" key="1">
    <citation type="submission" date="2016-12" db="EMBL/GenBank/DDBJ databases">
        <title>Draft Genome Sequences od Carboxydothermus pertinax and islandicus, Hydrogenogenic Carboxydotrophic Bacteria.</title>
        <authorList>
            <person name="Fukuyama Y."/>
            <person name="Ohmae K."/>
            <person name="Yoneda Y."/>
            <person name="Yoshida T."/>
            <person name="Sako Y."/>
        </authorList>
    </citation>
    <scope>NUCLEOTIDE SEQUENCE [LARGE SCALE GENOMIC DNA]</scope>
    <source>
        <strain evidence="8">SET</strain>
    </source>
</reference>
<dbReference type="GO" id="GO:0016020">
    <property type="term" value="C:membrane"/>
    <property type="evidence" value="ECO:0007669"/>
    <property type="project" value="InterPro"/>
</dbReference>
<evidence type="ECO:0000313" key="7">
    <source>
        <dbReference type="EMBL" id="GAV25681.1"/>
    </source>
</evidence>
<dbReference type="Gene3D" id="1.10.287.950">
    <property type="entry name" value="Methyl-accepting chemotaxis protein"/>
    <property type="match status" value="1"/>
</dbReference>
<dbReference type="GO" id="GO:0006935">
    <property type="term" value="P:chemotaxis"/>
    <property type="evidence" value="ECO:0007669"/>
    <property type="project" value="InterPro"/>
</dbReference>
<proteinExistence type="inferred from homology"/>
<dbReference type="OrthoDB" id="2493490at2"/>